<feature type="region of interest" description="Disordered" evidence="1">
    <location>
        <begin position="330"/>
        <end position="350"/>
    </location>
</feature>
<feature type="compositionally biased region" description="Low complexity" evidence="1">
    <location>
        <begin position="483"/>
        <end position="494"/>
    </location>
</feature>
<feature type="region of interest" description="Disordered" evidence="1">
    <location>
        <begin position="977"/>
        <end position="1016"/>
    </location>
</feature>
<dbReference type="OrthoDB" id="290343at2759"/>
<gene>
    <name evidence="2" type="ORF">TTHERM_00777090</name>
</gene>
<feature type="region of interest" description="Disordered" evidence="1">
    <location>
        <begin position="399"/>
        <end position="424"/>
    </location>
</feature>
<dbReference type="eggNOG" id="ENOG502T2QR">
    <property type="taxonomic scope" value="Eukaryota"/>
</dbReference>
<feature type="compositionally biased region" description="Low complexity" evidence="1">
    <location>
        <begin position="75"/>
        <end position="91"/>
    </location>
</feature>
<feature type="compositionally biased region" description="Low complexity" evidence="1">
    <location>
        <begin position="856"/>
        <end position="874"/>
    </location>
</feature>
<dbReference type="HOGENOM" id="CLU_296941_0_0_1"/>
<feature type="region of interest" description="Disordered" evidence="1">
    <location>
        <begin position="856"/>
        <end position="877"/>
    </location>
</feature>
<organism evidence="2 3">
    <name type="scientific">Tetrahymena thermophila (strain SB210)</name>
    <dbReference type="NCBI Taxonomy" id="312017"/>
    <lineage>
        <taxon>Eukaryota</taxon>
        <taxon>Sar</taxon>
        <taxon>Alveolata</taxon>
        <taxon>Ciliophora</taxon>
        <taxon>Intramacronucleata</taxon>
        <taxon>Oligohymenophorea</taxon>
        <taxon>Hymenostomatida</taxon>
        <taxon>Tetrahymenina</taxon>
        <taxon>Tetrahymenidae</taxon>
        <taxon>Tetrahymena</taxon>
    </lineage>
</organism>
<feature type="compositionally biased region" description="Polar residues" evidence="1">
    <location>
        <begin position="92"/>
        <end position="109"/>
    </location>
</feature>
<dbReference type="Proteomes" id="UP000009168">
    <property type="component" value="Unassembled WGS sequence"/>
</dbReference>
<dbReference type="InParanoid" id="Q23WU6"/>
<accession>Q23WU6</accession>
<protein>
    <submittedName>
        <fullName evidence="2">Uncharacterized protein</fullName>
    </submittedName>
</protein>
<dbReference type="AlphaFoldDB" id="Q23WU6"/>
<evidence type="ECO:0000313" key="2">
    <source>
        <dbReference type="EMBL" id="EAS00999.1"/>
    </source>
</evidence>
<evidence type="ECO:0000256" key="1">
    <source>
        <dbReference type="SAM" id="MobiDB-lite"/>
    </source>
</evidence>
<proteinExistence type="predicted"/>
<reference evidence="3" key="1">
    <citation type="journal article" date="2006" name="PLoS Biol.">
        <title>Macronuclear genome sequence of the ciliate Tetrahymena thermophila, a model eukaryote.</title>
        <authorList>
            <person name="Eisen J.A."/>
            <person name="Coyne R.S."/>
            <person name="Wu M."/>
            <person name="Wu D."/>
            <person name="Thiagarajan M."/>
            <person name="Wortman J.R."/>
            <person name="Badger J.H."/>
            <person name="Ren Q."/>
            <person name="Amedeo P."/>
            <person name="Jones K.M."/>
            <person name="Tallon L.J."/>
            <person name="Delcher A.L."/>
            <person name="Salzberg S.L."/>
            <person name="Silva J.C."/>
            <person name="Haas B.J."/>
            <person name="Majoros W.H."/>
            <person name="Farzad M."/>
            <person name="Carlton J.M."/>
            <person name="Smith R.K. Jr."/>
            <person name="Garg J."/>
            <person name="Pearlman R.E."/>
            <person name="Karrer K.M."/>
            <person name="Sun L."/>
            <person name="Manning G."/>
            <person name="Elde N.C."/>
            <person name="Turkewitz A.P."/>
            <person name="Asai D.J."/>
            <person name="Wilkes D.E."/>
            <person name="Wang Y."/>
            <person name="Cai H."/>
            <person name="Collins K."/>
            <person name="Stewart B.A."/>
            <person name="Lee S.R."/>
            <person name="Wilamowska K."/>
            <person name="Weinberg Z."/>
            <person name="Ruzzo W.L."/>
            <person name="Wloga D."/>
            <person name="Gaertig J."/>
            <person name="Frankel J."/>
            <person name="Tsao C.-C."/>
            <person name="Gorovsky M.A."/>
            <person name="Keeling P.J."/>
            <person name="Waller R.F."/>
            <person name="Patron N.J."/>
            <person name="Cherry J.M."/>
            <person name="Stover N.A."/>
            <person name="Krieger C.J."/>
            <person name="del Toro C."/>
            <person name="Ryder H.F."/>
            <person name="Williamson S.C."/>
            <person name="Barbeau R.A."/>
            <person name="Hamilton E.P."/>
            <person name="Orias E."/>
        </authorList>
    </citation>
    <scope>NUCLEOTIDE SEQUENCE [LARGE SCALE GENOMIC DNA]</scope>
    <source>
        <strain evidence="3">SB210</strain>
    </source>
</reference>
<dbReference type="EMBL" id="GG662606">
    <property type="protein sequence ID" value="EAS00999.1"/>
    <property type="molecule type" value="Genomic_DNA"/>
</dbReference>
<feature type="region of interest" description="Disordered" evidence="1">
    <location>
        <begin position="483"/>
        <end position="503"/>
    </location>
</feature>
<name>Q23WU6_TETTS</name>
<feature type="compositionally biased region" description="Low complexity" evidence="1">
    <location>
        <begin position="334"/>
        <end position="350"/>
    </location>
</feature>
<evidence type="ECO:0000313" key="3">
    <source>
        <dbReference type="Proteomes" id="UP000009168"/>
    </source>
</evidence>
<sequence>MKRTSITKSGSTATSSTATTFIPPYQPISLLLSNKENAQETNSIYNILQESKSANSNNNKNSLSQTPSYLGVKNSQISSSSSSQNLYSQQSAPKSPNQMSSQNLNSTTKASESLLQHNQRLLMSTQKTGSLHSTSSLLCNYSSANNNQTSSTSKSPLSHSNISVYRAQTQYTPTSKKQILSTQNGISPKILLTGGGIQGSKSSQMFHSHRPSLAAAQTNNENISLQKQQSLSKASEVVKKNINQNLDYQQTISNSYGIQNSISGISSTLPYLAPNLATSGFNSNELTQNQSAINNNNNNYINAINNSDVHFESVNFYSNQLSTERSVLRTPKSPQTLPATNNTNQTNPNVNGSVSSKSNLQFIFNTTNQTQNTDIDGNNTDTTQMMNISQLSAITNANNTSTNNLTDRNLTQTEQNKSNDIPESTTKDFYYQKCSNHPDKKAKYVICNSQNGNNIYCSKCAIQFSKDGFQPIHILDFNSQQQQKNKNQQLFSQQDNHHQENQEIETSAKLAEIVSFLNKINSQSEKWYELNHALQIKKKDVNNFYEKQLSKIDQQYQGLIEMISKLREQAVQNLNTNKERSMQIYKIKEKETNENLSDFVNIKTDIENNTDKIVNLIQMDDFIRIMNSYKEKFYKMTEFFSSISSEFIDLAKFKAPNANQFYQQFEQLFEVGSFSTTLVKKRVSEFINIKRSQQQQQILSNTSLQQSIQSNFNNKESLLSPNIKSARISGGMIDNLNSGGSLSTRGSISNNQYPIFNFGPTNAQNPDFGRPKQDQMMIIQEIQEDDLVADRNNSQNNKFFGQINQSNQQSACNSPVRNENTNQVELTKKDIYVSFGNNKEATLHKAIQQVKNNQPNQQIHNNNINNNTNNSSSSGLRYIDNYGRQQQYDQRNIFNNNNNNTNTNNETSYTYNSDNLSGIYAHKTKPLTDIIEDNNMNEEDEKSQPNTPELMKDVPLQTQEMNSNNNNTEQQKAFRNLFGGSIKSPRYSKDDDEVIVTQDKQDELDNPLFSSPGYKQ</sequence>
<feature type="region of interest" description="Disordered" evidence="1">
    <location>
        <begin position="53"/>
        <end position="109"/>
    </location>
</feature>
<dbReference type="GeneID" id="7823823"/>
<dbReference type="KEGG" id="tet:TTHERM_00777090"/>
<feature type="compositionally biased region" description="Polar residues" evidence="1">
    <location>
        <begin position="407"/>
        <end position="424"/>
    </location>
</feature>
<dbReference type="RefSeq" id="XP_001021244.1">
    <property type="nucleotide sequence ID" value="XM_001021244.1"/>
</dbReference>
<feature type="compositionally biased region" description="Low complexity" evidence="1">
    <location>
        <begin position="53"/>
        <end position="64"/>
    </location>
</feature>
<keyword evidence="3" id="KW-1185">Reference proteome</keyword>